<keyword evidence="1" id="KW-0472">Membrane</keyword>
<dbReference type="Proteomes" id="UP000749320">
    <property type="component" value="Unassembled WGS sequence"/>
</dbReference>
<dbReference type="EMBL" id="DYWV01000192">
    <property type="protein sequence ID" value="HJF40375.1"/>
    <property type="molecule type" value="Genomic_DNA"/>
</dbReference>
<protein>
    <submittedName>
        <fullName evidence="2">Uncharacterized protein</fullName>
    </submittedName>
</protein>
<dbReference type="AlphaFoldDB" id="A0A921KJ89"/>
<keyword evidence="1" id="KW-1133">Transmembrane helix</keyword>
<feature type="transmembrane region" description="Helical" evidence="1">
    <location>
        <begin position="9"/>
        <end position="30"/>
    </location>
</feature>
<accession>A0A921KJ89</accession>
<reference evidence="2" key="2">
    <citation type="submission" date="2021-09" db="EMBL/GenBank/DDBJ databases">
        <authorList>
            <person name="Gilroy R."/>
        </authorList>
    </citation>
    <scope>NUCLEOTIDE SEQUENCE</scope>
    <source>
        <strain evidence="2">CHK193-16274</strain>
    </source>
</reference>
<gene>
    <name evidence="2" type="ORF">K8V91_05570</name>
</gene>
<reference evidence="2" key="1">
    <citation type="journal article" date="2021" name="PeerJ">
        <title>Extensive microbial diversity within the chicken gut microbiome revealed by metagenomics and culture.</title>
        <authorList>
            <person name="Gilroy R."/>
            <person name="Ravi A."/>
            <person name="Getino M."/>
            <person name="Pursley I."/>
            <person name="Horton D.L."/>
            <person name="Alikhan N.F."/>
            <person name="Baker D."/>
            <person name="Gharbi K."/>
            <person name="Hall N."/>
            <person name="Watson M."/>
            <person name="Adriaenssens E.M."/>
            <person name="Foster-Nyarko E."/>
            <person name="Jarju S."/>
            <person name="Secka A."/>
            <person name="Antonio M."/>
            <person name="Oren A."/>
            <person name="Chaudhuri R.R."/>
            <person name="La Ragione R."/>
            <person name="Hildebrand F."/>
            <person name="Pallen M.J."/>
        </authorList>
    </citation>
    <scope>NUCLEOTIDE SEQUENCE</scope>
    <source>
        <strain evidence="2">CHK193-16274</strain>
    </source>
</reference>
<evidence type="ECO:0000313" key="2">
    <source>
        <dbReference type="EMBL" id="HJF40375.1"/>
    </source>
</evidence>
<keyword evidence="1" id="KW-0812">Transmembrane</keyword>
<organism evidence="2 3">
    <name type="scientific">Thomasclavelia spiroformis</name>
    <dbReference type="NCBI Taxonomy" id="29348"/>
    <lineage>
        <taxon>Bacteria</taxon>
        <taxon>Bacillati</taxon>
        <taxon>Bacillota</taxon>
        <taxon>Erysipelotrichia</taxon>
        <taxon>Erysipelotrichales</taxon>
        <taxon>Coprobacillaceae</taxon>
        <taxon>Thomasclavelia</taxon>
    </lineage>
</organism>
<sequence length="299" mass="33927">MNKNKSKSIMLIIISFIIIVAILILATVVLDYINIRNIFPLNQFTSQYDWFGIIGAIVGGLIGGLSTYIGVYFTIKNEQEENRKRDIDDRKRKGYSYLTYTDSPLTLIIAIDSVLTGILDKTQNILIGEDVKVDGANYIDIELNFKNLNNNYPTAVMMNDVLISYDSELENNQKRYKEILHLSSYHKEYKPLTIMNDGIVAFSSRALINSKQMYNIKQHLLNSQFIDIIANISFINANGIATTGRFSANLIRASNMKIGNDNCLGSNKEKIDYKAENTYLIIENVDYCEDYGEKIFGGK</sequence>
<feature type="transmembrane region" description="Helical" evidence="1">
    <location>
        <begin position="50"/>
        <end position="75"/>
    </location>
</feature>
<proteinExistence type="predicted"/>
<evidence type="ECO:0000313" key="3">
    <source>
        <dbReference type="Proteomes" id="UP000749320"/>
    </source>
</evidence>
<name>A0A921KJ89_9FIRM</name>
<evidence type="ECO:0000256" key="1">
    <source>
        <dbReference type="SAM" id="Phobius"/>
    </source>
</evidence>
<comment type="caution">
    <text evidence="2">The sequence shown here is derived from an EMBL/GenBank/DDBJ whole genome shotgun (WGS) entry which is preliminary data.</text>
</comment>